<dbReference type="GeneID" id="28857897"/>
<feature type="compositionally biased region" description="Low complexity" evidence="1">
    <location>
        <begin position="489"/>
        <end position="498"/>
    </location>
</feature>
<dbReference type="RefSeq" id="XP_018141376.1">
    <property type="nucleotide sequence ID" value="XM_018293903.1"/>
</dbReference>
<proteinExistence type="predicted"/>
<accession>A0A179FEX0</accession>
<name>A0A179FEX0_METCM</name>
<feature type="region of interest" description="Disordered" evidence="1">
    <location>
        <begin position="475"/>
        <end position="528"/>
    </location>
</feature>
<organism evidence="2 3">
    <name type="scientific">Pochonia chlamydosporia 170</name>
    <dbReference type="NCBI Taxonomy" id="1380566"/>
    <lineage>
        <taxon>Eukaryota</taxon>
        <taxon>Fungi</taxon>
        <taxon>Dikarya</taxon>
        <taxon>Ascomycota</taxon>
        <taxon>Pezizomycotina</taxon>
        <taxon>Sordariomycetes</taxon>
        <taxon>Hypocreomycetidae</taxon>
        <taxon>Hypocreales</taxon>
        <taxon>Clavicipitaceae</taxon>
        <taxon>Pochonia</taxon>
    </lineage>
</organism>
<dbReference type="AlphaFoldDB" id="A0A179FEX0"/>
<sequence length="528" mass="60524">MGSIGMLRSISGAAAEEVPVSWTAAQRSHCDARWEEYLRQQNLEGLWRGPLGKEQDRYRPVLESLAAEDRVRQRQSTAIREQKMKWSVKLRCRETRERLAQYKGELKTIFDAANEDLRYQTQRQQMEAAHQRHLAANHRCATRLVKLPGGSDEDACELEVATSLSRTRYYLGHKGGDYIFRYQEFYAFYSLYREFGAGGDAWDPNGPVCHHPGSEVNLQCDEETRSDFQYCGQVPRTWKEYASRFEMVCQDIMRLFGSVISFEPLGDGVLINEVYRPCLEVTNIGVKSLNRLEKTWNVRVAKDSAFFSWVQSMAAGNFKLLEFAFLLNRLDEMSGGLFKKQVRSLVELFGSVTDKTLPEMCEAYEGIMKEEAMKELLDERNFEHCMVFEDDTVEDPHAFYANNEFCSDLDHPRNRFNPPPIQRALETAFNLLCYDWDLRDPTSEATLTQLCDQLGLCSCRDIILPAAIERLRQRAQEPCSEPSSRDDNAAAASRPVARAARRGRPPKRRASPSAQTAARPRSSRRRNG</sequence>
<dbReference type="Proteomes" id="UP000078397">
    <property type="component" value="Unassembled WGS sequence"/>
</dbReference>
<gene>
    <name evidence="2" type="ORF">VFPPC_16150</name>
</gene>
<evidence type="ECO:0000313" key="2">
    <source>
        <dbReference type="EMBL" id="OAQ64062.1"/>
    </source>
</evidence>
<comment type="caution">
    <text evidence="2">The sequence shown here is derived from an EMBL/GenBank/DDBJ whole genome shotgun (WGS) entry which is preliminary data.</text>
</comment>
<keyword evidence="3" id="KW-1185">Reference proteome</keyword>
<evidence type="ECO:0000313" key="3">
    <source>
        <dbReference type="Proteomes" id="UP000078397"/>
    </source>
</evidence>
<evidence type="ECO:0000256" key="1">
    <source>
        <dbReference type="SAM" id="MobiDB-lite"/>
    </source>
</evidence>
<dbReference type="EMBL" id="LSBJ02000005">
    <property type="protein sequence ID" value="OAQ64062.1"/>
    <property type="molecule type" value="Genomic_DNA"/>
</dbReference>
<dbReference type="KEGG" id="pchm:VFPPC_16150"/>
<dbReference type="OrthoDB" id="4836723at2759"/>
<reference evidence="2 3" key="1">
    <citation type="journal article" date="2016" name="PLoS Pathog.">
        <title>Biosynthesis of antibiotic leucinostatins in bio-control fungus Purpureocillium lilacinum and their inhibition on phytophthora revealed by genome mining.</title>
        <authorList>
            <person name="Wang G."/>
            <person name="Liu Z."/>
            <person name="Lin R."/>
            <person name="Li E."/>
            <person name="Mao Z."/>
            <person name="Ling J."/>
            <person name="Yang Y."/>
            <person name="Yin W.B."/>
            <person name="Xie B."/>
        </authorList>
    </citation>
    <scope>NUCLEOTIDE SEQUENCE [LARGE SCALE GENOMIC DNA]</scope>
    <source>
        <strain evidence="2">170</strain>
    </source>
</reference>
<protein>
    <submittedName>
        <fullName evidence="2">Uncharacterized protein</fullName>
    </submittedName>
</protein>
<feature type="compositionally biased region" description="Basic residues" evidence="1">
    <location>
        <begin position="499"/>
        <end position="510"/>
    </location>
</feature>